<dbReference type="Proteomes" id="UP000294697">
    <property type="component" value="Unassembled WGS sequence"/>
</dbReference>
<sequence length="91" mass="11175">MKINKVTEPKYSSNQLKEFEEKYGFSSEYFYFHYKQDENIIDDDYEAAKWAFEYEVNQKSKKPSEYEMNDEEDGLYSRSSFFLFRTWLYGC</sequence>
<name>A0A4R7Z3E6_9FIRM</name>
<organism evidence="1 2">
    <name type="scientific">Halanaerobium saccharolyticum</name>
    <dbReference type="NCBI Taxonomy" id="43595"/>
    <lineage>
        <taxon>Bacteria</taxon>
        <taxon>Bacillati</taxon>
        <taxon>Bacillota</taxon>
        <taxon>Clostridia</taxon>
        <taxon>Halanaerobiales</taxon>
        <taxon>Halanaerobiaceae</taxon>
        <taxon>Halanaerobium</taxon>
    </lineage>
</organism>
<proteinExistence type="predicted"/>
<evidence type="ECO:0000313" key="2">
    <source>
        <dbReference type="Proteomes" id="UP000294697"/>
    </source>
</evidence>
<accession>A0A4R7Z3E6</accession>
<gene>
    <name evidence="1" type="ORF">C8C77_10761</name>
</gene>
<evidence type="ECO:0000313" key="1">
    <source>
        <dbReference type="EMBL" id="TDW05450.1"/>
    </source>
</evidence>
<dbReference type="OrthoDB" id="9943020at2"/>
<reference evidence="1 2" key="1">
    <citation type="submission" date="2019-03" db="EMBL/GenBank/DDBJ databases">
        <title>Subsurface microbial communities from deep shales in Ohio and West Virginia, USA.</title>
        <authorList>
            <person name="Wrighton K."/>
        </authorList>
    </citation>
    <scope>NUCLEOTIDE SEQUENCE [LARGE SCALE GENOMIC DNA]</scope>
    <source>
        <strain evidence="1 2">MSL9.2</strain>
    </source>
</reference>
<dbReference type="RefSeq" id="WP_111570799.1">
    <property type="nucleotide sequence ID" value="NZ_QLME01000001.1"/>
</dbReference>
<dbReference type="AlphaFoldDB" id="A0A4R7Z3E6"/>
<protein>
    <submittedName>
        <fullName evidence="1">Uncharacterized protein</fullName>
    </submittedName>
</protein>
<comment type="caution">
    <text evidence="1">The sequence shown here is derived from an EMBL/GenBank/DDBJ whole genome shotgun (WGS) entry which is preliminary data.</text>
</comment>
<dbReference type="EMBL" id="SODA01000007">
    <property type="protein sequence ID" value="TDW05450.1"/>
    <property type="molecule type" value="Genomic_DNA"/>
</dbReference>